<name>A0A562YF72_9FLAO</name>
<evidence type="ECO:0000313" key="2">
    <source>
        <dbReference type="EMBL" id="TWO33248.1"/>
    </source>
</evidence>
<keyword evidence="1" id="KW-1133">Transmembrane helix</keyword>
<keyword evidence="1" id="KW-0472">Membrane</keyword>
<dbReference type="EMBL" id="SMZJ02000003">
    <property type="protein sequence ID" value="TWO33248.1"/>
    <property type="molecule type" value="Genomic_DNA"/>
</dbReference>
<protein>
    <submittedName>
        <fullName evidence="2">Uncharacterized protein</fullName>
    </submittedName>
</protein>
<keyword evidence="1" id="KW-0812">Transmembrane</keyword>
<evidence type="ECO:0000313" key="3">
    <source>
        <dbReference type="Proteomes" id="UP000295814"/>
    </source>
</evidence>
<gene>
    <name evidence="2" type="ORF">E1J38_004950</name>
</gene>
<sequence>MDCNIFYLLATNNVDKTILQMPLSESMLSTLKSNKNIMLDKSRRFRKTKGGYKWSNNQLPNLPKVSENELVEIRKRIQKENICSNVKQWSFFSIILLTFALLLFYLIKY</sequence>
<comment type="caution">
    <text evidence="2">The sequence shown here is derived from an EMBL/GenBank/DDBJ whole genome shotgun (WGS) entry which is preliminary data.</text>
</comment>
<proteinExistence type="predicted"/>
<dbReference type="Proteomes" id="UP000295814">
    <property type="component" value="Unassembled WGS sequence"/>
</dbReference>
<reference evidence="2 3" key="1">
    <citation type="submission" date="2019-07" db="EMBL/GenBank/DDBJ databases">
        <title>Seonamhaeicola sp. W255 draft genome.</title>
        <authorList>
            <person name="Zhang X.-Y."/>
            <person name="Zhang R."/>
            <person name="Zhong Y.-L."/>
            <person name="Du Z.-J."/>
        </authorList>
    </citation>
    <scope>NUCLEOTIDE SEQUENCE [LARGE SCALE GENOMIC DNA]</scope>
    <source>
        <strain evidence="2 3">W255</strain>
    </source>
</reference>
<dbReference type="RefSeq" id="WP_133356070.1">
    <property type="nucleotide sequence ID" value="NZ_SMZJ02000003.1"/>
</dbReference>
<dbReference type="AlphaFoldDB" id="A0A562YF72"/>
<organism evidence="2 3">
    <name type="scientific">Seonamhaeicola sediminis</name>
    <dbReference type="NCBI Taxonomy" id="2528206"/>
    <lineage>
        <taxon>Bacteria</taxon>
        <taxon>Pseudomonadati</taxon>
        <taxon>Bacteroidota</taxon>
        <taxon>Flavobacteriia</taxon>
        <taxon>Flavobacteriales</taxon>
        <taxon>Flavobacteriaceae</taxon>
    </lineage>
</organism>
<keyword evidence="3" id="KW-1185">Reference proteome</keyword>
<dbReference type="OrthoDB" id="1454061at2"/>
<feature type="transmembrane region" description="Helical" evidence="1">
    <location>
        <begin position="89"/>
        <end position="107"/>
    </location>
</feature>
<evidence type="ECO:0000256" key="1">
    <source>
        <dbReference type="SAM" id="Phobius"/>
    </source>
</evidence>
<accession>A0A562YF72</accession>